<evidence type="ECO:0000313" key="1">
    <source>
        <dbReference type="EMBL" id="MBB6345609.1"/>
    </source>
</evidence>
<reference evidence="1 2" key="1">
    <citation type="submission" date="2020-08" db="EMBL/GenBank/DDBJ databases">
        <title>Sequencing the genomes of 1000 actinobacteria strains.</title>
        <authorList>
            <person name="Klenk H.-P."/>
        </authorList>
    </citation>
    <scope>NUCLEOTIDE SEQUENCE [LARGE SCALE GENOMIC DNA]</scope>
    <source>
        <strain evidence="1 2">DSM 45913</strain>
    </source>
</reference>
<organism evidence="1 2">
    <name type="scientific">Nonomuraea muscovyensis</name>
    <dbReference type="NCBI Taxonomy" id="1124761"/>
    <lineage>
        <taxon>Bacteria</taxon>
        <taxon>Bacillati</taxon>
        <taxon>Actinomycetota</taxon>
        <taxon>Actinomycetes</taxon>
        <taxon>Streptosporangiales</taxon>
        <taxon>Streptosporangiaceae</taxon>
        <taxon>Nonomuraea</taxon>
    </lineage>
</organism>
<dbReference type="Proteomes" id="UP000583800">
    <property type="component" value="Unassembled WGS sequence"/>
</dbReference>
<keyword evidence="2" id="KW-1185">Reference proteome</keyword>
<dbReference type="AlphaFoldDB" id="A0A7X0BZ73"/>
<gene>
    <name evidence="1" type="ORF">FHU36_002118</name>
</gene>
<dbReference type="EMBL" id="JACHJB010000001">
    <property type="protein sequence ID" value="MBB6345609.1"/>
    <property type="molecule type" value="Genomic_DNA"/>
</dbReference>
<dbReference type="RefSeq" id="WP_185083529.1">
    <property type="nucleotide sequence ID" value="NZ_JACHJB010000001.1"/>
</dbReference>
<accession>A0A7X0BZ73</accession>
<comment type="caution">
    <text evidence="1">The sequence shown here is derived from an EMBL/GenBank/DDBJ whole genome shotgun (WGS) entry which is preliminary data.</text>
</comment>
<name>A0A7X0BZ73_9ACTN</name>
<proteinExistence type="predicted"/>
<evidence type="ECO:0000313" key="2">
    <source>
        <dbReference type="Proteomes" id="UP000583800"/>
    </source>
</evidence>
<protein>
    <submittedName>
        <fullName evidence="1">Uncharacterized protein</fullName>
    </submittedName>
</protein>
<sequence>MTWTDQGNDLVRLRDRLARLGVHAELRDNNTALMVHRPHPGLPVWVFVGYGDAYYSWESANKRHPVNDAQGAADILAAYVSR</sequence>